<accession>H9UIQ7</accession>
<dbReference type="eggNOG" id="COG2233">
    <property type="taxonomic scope" value="Bacteria"/>
</dbReference>
<dbReference type="PANTHER" id="PTHR42810:SF2">
    <property type="entry name" value="PURINE PERMEASE C1399.01C-RELATED"/>
    <property type="match status" value="1"/>
</dbReference>
<keyword evidence="6 7" id="KW-0472">Membrane</keyword>
<keyword evidence="5 7" id="KW-1133">Transmembrane helix</keyword>
<proteinExistence type="inferred from homology"/>
<evidence type="ECO:0000313" key="9">
    <source>
        <dbReference type="Proteomes" id="UP000007383"/>
    </source>
</evidence>
<dbReference type="PANTHER" id="PTHR42810">
    <property type="entry name" value="PURINE PERMEASE C1399.01C-RELATED"/>
    <property type="match status" value="1"/>
</dbReference>
<feature type="transmembrane region" description="Helical" evidence="7">
    <location>
        <begin position="45"/>
        <end position="61"/>
    </location>
</feature>
<feature type="transmembrane region" description="Helical" evidence="7">
    <location>
        <begin position="121"/>
        <end position="139"/>
    </location>
</feature>
<evidence type="ECO:0000256" key="1">
    <source>
        <dbReference type="ARBA" id="ARBA00004141"/>
    </source>
</evidence>
<dbReference type="GO" id="GO:0005886">
    <property type="term" value="C:plasma membrane"/>
    <property type="evidence" value="ECO:0007669"/>
    <property type="project" value="UniProtKB-ARBA"/>
</dbReference>
<dbReference type="PROSITE" id="PS01116">
    <property type="entry name" value="XANTH_URACIL_PERMASE"/>
    <property type="match status" value="1"/>
</dbReference>
<dbReference type="EMBL" id="CP003282">
    <property type="protein sequence ID" value="AFG37400.1"/>
    <property type="molecule type" value="Genomic_DNA"/>
</dbReference>
<protein>
    <submittedName>
        <fullName evidence="8">Uracil-xanthine permease</fullName>
    </submittedName>
</protein>
<dbReference type="RefSeq" id="WP_014455387.1">
    <property type="nucleotide sequence ID" value="NC_017098.1"/>
</dbReference>
<dbReference type="GO" id="GO:0042907">
    <property type="term" value="F:xanthine transmembrane transporter activity"/>
    <property type="evidence" value="ECO:0007669"/>
    <property type="project" value="TreeGrafter"/>
</dbReference>
<keyword evidence="3" id="KW-0813">Transport</keyword>
<dbReference type="Proteomes" id="UP000007383">
    <property type="component" value="Chromosome"/>
</dbReference>
<comment type="subcellular location">
    <subcellularLocation>
        <location evidence="1">Membrane</location>
        <topology evidence="1">Multi-pass membrane protein</topology>
    </subcellularLocation>
</comment>
<dbReference type="AlphaFoldDB" id="H9UIQ7"/>
<feature type="transmembrane region" description="Helical" evidence="7">
    <location>
        <begin position="68"/>
        <end position="89"/>
    </location>
</feature>
<feature type="transmembrane region" description="Helical" evidence="7">
    <location>
        <begin position="233"/>
        <end position="250"/>
    </location>
</feature>
<feature type="transmembrane region" description="Helical" evidence="7">
    <location>
        <begin position="376"/>
        <end position="394"/>
    </location>
</feature>
<dbReference type="PATRIC" id="fig|889378.3.peg.1331"/>
<feature type="transmembrane region" description="Helical" evidence="7">
    <location>
        <begin position="95"/>
        <end position="114"/>
    </location>
</feature>
<feature type="transmembrane region" description="Helical" evidence="7">
    <location>
        <begin position="186"/>
        <end position="206"/>
    </location>
</feature>
<evidence type="ECO:0000256" key="4">
    <source>
        <dbReference type="ARBA" id="ARBA00022692"/>
    </source>
</evidence>
<evidence type="ECO:0000313" key="8">
    <source>
        <dbReference type="EMBL" id="AFG37400.1"/>
    </source>
</evidence>
<reference evidence="9" key="1">
    <citation type="journal article" date="2013" name="Stand. Genomic Sci.">
        <title>Complete genome sequence of the halophilic bacterium Spirochaeta africana type strain (Z-7692(T)) from the alkaline Lake Magadi in the East African Rift.</title>
        <authorList>
            <person name="Liolos K."/>
            <person name="Abt B."/>
            <person name="Scheuner C."/>
            <person name="Teshima H."/>
            <person name="Held B."/>
            <person name="Lapidus A."/>
            <person name="Nolan M."/>
            <person name="Lucas S."/>
            <person name="Deshpande S."/>
            <person name="Cheng J.F."/>
            <person name="Tapia R."/>
            <person name="Goodwin L.A."/>
            <person name="Pitluck S."/>
            <person name="Pagani I."/>
            <person name="Ivanova N."/>
            <person name="Mavromatis K."/>
            <person name="Mikhailova N."/>
            <person name="Huntemann M."/>
            <person name="Pati A."/>
            <person name="Chen A."/>
            <person name="Palaniappan K."/>
            <person name="Land M."/>
            <person name="Rohde M."/>
            <person name="Tindall B.J."/>
            <person name="Detter J.C."/>
            <person name="Goker M."/>
            <person name="Bristow J."/>
            <person name="Eisen J.A."/>
            <person name="Markowitz V."/>
            <person name="Hugenholtz P."/>
            <person name="Woyke T."/>
            <person name="Klenk H.P."/>
            <person name="Kyrpides N.C."/>
        </authorList>
    </citation>
    <scope>NUCLEOTIDE SEQUENCE</scope>
    <source>
        <strain evidence="9">ATCC 700263 / DSM 8902 / Z-7692</strain>
    </source>
</reference>
<dbReference type="InterPro" id="IPR006042">
    <property type="entry name" value="Xan_ur_permease"/>
</dbReference>
<dbReference type="KEGG" id="sfc:Spiaf_1326"/>
<feature type="transmembrane region" description="Helical" evidence="7">
    <location>
        <begin position="15"/>
        <end position="39"/>
    </location>
</feature>
<evidence type="ECO:0000256" key="6">
    <source>
        <dbReference type="ARBA" id="ARBA00023136"/>
    </source>
</evidence>
<feature type="transmembrane region" description="Helical" evidence="7">
    <location>
        <begin position="342"/>
        <end position="364"/>
    </location>
</feature>
<name>H9UIQ7_SPIAZ</name>
<gene>
    <name evidence="8" type="ordered locus">Spiaf_1326</name>
</gene>
<evidence type="ECO:0000256" key="7">
    <source>
        <dbReference type="SAM" id="Phobius"/>
    </source>
</evidence>
<feature type="transmembrane region" description="Helical" evidence="7">
    <location>
        <begin position="406"/>
        <end position="423"/>
    </location>
</feature>
<dbReference type="HOGENOM" id="CLU_017959_1_2_12"/>
<dbReference type="OrthoDB" id="9779092at2"/>
<feature type="transmembrane region" description="Helical" evidence="7">
    <location>
        <begin position="159"/>
        <end position="179"/>
    </location>
</feature>
<dbReference type="InterPro" id="IPR006043">
    <property type="entry name" value="NCS2"/>
</dbReference>
<evidence type="ECO:0000256" key="2">
    <source>
        <dbReference type="ARBA" id="ARBA00008821"/>
    </source>
</evidence>
<keyword evidence="9" id="KW-1185">Reference proteome</keyword>
<sequence>MSHTPRYDVEDRPPIGIWVSLSFQHVFAMFGATILVPLLTGLDPAIALFSSGIGTLLYIMVTQAKVPAYLGSSFAFIPSIIAVSAAFGIEYALGAGFVVGLFYVAVAGIIRAFGRSWLDHILPPVVIGAIIMVIGLNLAPVAMNMSMYPYADPELGYQWHFFLTAAVTLGIGIICSIFLKGFFTVVPVLIAIIGGYLFALVFGFAFPELALIDLSSVAEASWFGLPEFTSPRFGLIPIITFLLVSLATIAEHLGDTLVMGTVAGRDFYKEPGVHRTLVGDGIATSVASLFGGPPNTTYGENIGVMAISRVYSVPVIGGAAVIAVVLSFFSKFGALIQTIPGPVMGGISTMLFGIIASAGIRTVVESGVDYAHKRNLVLTSIILVIGIGGGRLFLPLPFLEGVDFDLSGVALATLVGIIANLLIPHDVIDPEDEDEHILTPEQRRL</sequence>
<dbReference type="Pfam" id="PF00860">
    <property type="entry name" value="Xan_ur_permease"/>
    <property type="match status" value="1"/>
</dbReference>
<evidence type="ECO:0000256" key="3">
    <source>
        <dbReference type="ARBA" id="ARBA00022448"/>
    </source>
</evidence>
<keyword evidence="4 7" id="KW-0812">Transmembrane</keyword>
<comment type="similarity">
    <text evidence="2">Belongs to the nucleobase:cation symporter-2 (NCS2) (TC 2.A.40) family.</text>
</comment>
<dbReference type="NCBIfam" id="TIGR00801">
    <property type="entry name" value="ncs2"/>
    <property type="match status" value="1"/>
</dbReference>
<dbReference type="STRING" id="889378.Spiaf_1326"/>
<evidence type="ECO:0000256" key="5">
    <source>
        <dbReference type="ARBA" id="ARBA00022989"/>
    </source>
</evidence>
<organism evidence="8 9">
    <name type="scientific">Spirochaeta africana (strain ATCC 700263 / DSM 8902 / Z-7692)</name>
    <dbReference type="NCBI Taxonomy" id="889378"/>
    <lineage>
        <taxon>Bacteria</taxon>
        <taxon>Pseudomonadati</taxon>
        <taxon>Spirochaetota</taxon>
        <taxon>Spirochaetia</taxon>
        <taxon>Spirochaetales</taxon>
        <taxon>Spirochaetaceae</taxon>
        <taxon>Spirochaeta</taxon>
    </lineage>
</organism>
<feature type="transmembrane region" description="Helical" evidence="7">
    <location>
        <begin position="310"/>
        <end position="330"/>
    </location>
</feature>